<name>A0A1H5G2J3_PSEAG</name>
<reference evidence="2" key="1">
    <citation type="submission" date="2016-10" db="EMBL/GenBank/DDBJ databases">
        <authorList>
            <person name="Varghese N."/>
            <person name="Submissions S."/>
        </authorList>
    </citation>
    <scope>NUCLEOTIDE SEQUENCE [LARGE SCALE GENOMIC DNA]</scope>
    <source>
        <strain evidence="2">DSM 12111</strain>
    </source>
</reference>
<protein>
    <submittedName>
        <fullName evidence="1">Uncharacterized protein</fullName>
    </submittedName>
</protein>
<dbReference type="RefSeq" id="WP_167360415.1">
    <property type="nucleotide sequence ID" value="NZ_FNSC01000001.1"/>
</dbReference>
<dbReference type="EMBL" id="FNSC01000001">
    <property type="protein sequence ID" value="SEE09781.1"/>
    <property type="molecule type" value="Genomic_DNA"/>
</dbReference>
<dbReference type="AlphaFoldDB" id="A0A1H5G2J3"/>
<organism evidence="1 2">
    <name type="scientific">Pseudomonas anguilliseptica</name>
    <dbReference type="NCBI Taxonomy" id="53406"/>
    <lineage>
        <taxon>Bacteria</taxon>
        <taxon>Pseudomonadati</taxon>
        <taxon>Pseudomonadota</taxon>
        <taxon>Gammaproteobacteria</taxon>
        <taxon>Pseudomonadales</taxon>
        <taxon>Pseudomonadaceae</taxon>
        <taxon>Pseudomonas</taxon>
    </lineage>
</organism>
<keyword evidence="2" id="KW-1185">Reference proteome</keyword>
<dbReference type="STRING" id="53406.SAMN05421553_4026"/>
<accession>A0A1H5G2J3</accession>
<proteinExistence type="predicted"/>
<gene>
    <name evidence="1" type="ORF">SAMN05421553_4026</name>
</gene>
<dbReference type="Proteomes" id="UP000242849">
    <property type="component" value="Unassembled WGS sequence"/>
</dbReference>
<evidence type="ECO:0000313" key="2">
    <source>
        <dbReference type="Proteomes" id="UP000242849"/>
    </source>
</evidence>
<sequence>MQNKDGCEVSTAEGFKPEADCKYFPPTPAVPYFSEGVLVPGVSQPGTYKCKASTVLTGNYTPPATGSGQKPSDTICADPGSPACTLKELEKKKEQKPCTYTTDSQGNQVCVSSKFEASEGKTKCGFVGSEFKCSEDLNKAVGEGISIATKVDTKPQPDGKTKITKTDVQTATNCKGSACTTKTTTTTTTTIKDGNGTTESVSGTCTGDNCPDKNGNPDGDGDGFGDCTGDDCGEGEGGGADIPFPELEEVPSFAESTTTFFDTVDNSPIPSKLRQLQAPSGGACPTFTGQTELLGPVTYDGHCAVIAGNEDLITLIAKTLWALAAVWIFFG</sequence>
<evidence type="ECO:0000313" key="1">
    <source>
        <dbReference type="EMBL" id="SEE09781.1"/>
    </source>
</evidence>